<proteinExistence type="predicted"/>
<name>Q0E521_SFAVA</name>
<dbReference type="KEGG" id="vg:4306246"/>
<dbReference type="Pfam" id="PF02498">
    <property type="entry name" value="Bro-N"/>
    <property type="match status" value="1"/>
</dbReference>
<sequence>MAVVKVQFNDQELKVISVKDEAGQLWMLANPFALMLNYNRPNDAIRNHVSNGNKKNFDSLHKFITTSSSLQLHRSRREATQLLETPSHSKRLLQARRYTPKCYSQNVF</sequence>
<evidence type="ECO:0000259" key="1">
    <source>
        <dbReference type="Pfam" id="PF02498"/>
    </source>
</evidence>
<evidence type="ECO:0000313" key="3">
    <source>
        <dbReference type="Proteomes" id="UP000008030"/>
    </source>
</evidence>
<gene>
    <name evidence="2" type="primary">ORF080</name>
</gene>
<dbReference type="Proteomes" id="UP000008030">
    <property type="component" value="Segment"/>
</dbReference>
<dbReference type="OrthoDB" id="8240at10239"/>
<organismHost>
    <name type="scientific">Spodoptera frugiperda</name>
    <name type="common">Fall armyworm</name>
    <dbReference type="NCBI Taxonomy" id="7108"/>
</organismHost>
<evidence type="ECO:0000313" key="2">
    <source>
        <dbReference type="EMBL" id="CAL44680.1"/>
    </source>
</evidence>
<accession>Q0E521</accession>
<dbReference type="EMBL" id="AM398843">
    <property type="protein sequence ID" value="CAL44680.1"/>
    <property type="molecule type" value="Genomic_DNA"/>
</dbReference>
<feature type="domain" description="Bro-N" evidence="1">
    <location>
        <begin position="15"/>
        <end position="69"/>
    </location>
</feature>
<protein>
    <submittedName>
        <fullName evidence="2">12.4 kDa BRO-like protein</fullName>
    </submittedName>
</protein>
<reference evidence="2 3" key="1">
    <citation type="journal article" date="2006" name="J. Virol.">
        <title>Genomic sequence of Spodoptera frugiperda Ascovirus 1a, an enveloped, double-stranded DNA insect virus that manipulates apoptosis for viral reproduction.</title>
        <authorList>
            <person name="Bideshi D.K."/>
            <person name="Demattei M.V."/>
            <person name="Rouleux-Bonnin F."/>
            <person name="Stasiak K."/>
            <person name="Tan Y."/>
            <person name="Bigot S."/>
            <person name="Bigot Y."/>
            <person name="Federici B.A."/>
        </authorList>
    </citation>
    <scope>NUCLEOTIDE SEQUENCE [LARGE SCALE GENOMIC DNA]</scope>
    <source>
        <strain evidence="3">SvAV-1a</strain>
    </source>
</reference>
<dbReference type="GeneID" id="4306246"/>
<dbReference type="RefSeq" id="YP_762435.1">
    <property type="nucleotide sequence ID" value="NC_008361.1"/>
</dbReference>
<organism evidence="2 3">
    <name type="scientific">Spodoptera frugiperda ascovirus 1a</name>
    <name type="common">SfAV-1a</name>
    <dbReference type="NCBI Taxonomy" id="113370"/>
    <lineage>
        <taxon>Viruses</taxon>
        <taxon>Varidnaviria</taxon>
        <taxon>Bamfordvirae</taxon>
        <taxon>Nucleocytoviricota</taxon>
        <taxon>Megaviricetes</taxon>
        <taxon>Pimascovirales</taxon>
        <taxon>Pimascovirales incertae sedis</taxon>
        <taxon>Ascoviridae</taxon>
        <taxon>Ascovirus</taxon>
        <taxon>Ascovirus sfav1a</taxon>
    </lineage>
</organism>
<keyword evidence="3" id="KW-1185">Reference proteome</keyword>
<dbReference type="InterPro" id="IPR003497">
    <property type="entry name" value="BRO_N_domain"/>
</dbReference>